<dbReference type="InterPro" id="IPR019888">
    <property type="entry name" value="Tscrpt_reg_AsnC-like"/>
</dbReference>
<dbReference type="GO" id="GO:0005829">
    <property type="term" value="C:cytosol"/>
    <property type="evidence" value="ECO:0007669"/>
    <property type="project" value="TreeGrafter"/>
</dbReference>
<feature type="domain" description="HTH asnC-type" evidence="4">
    <location>
        <begin position="16"/>
        <end position="77"/>
    </location>
</feature>
<keyword evidence="1" id="KW-0805">Transcription regulation</keyword>
<dbReference type="PATRIC" id="fig|1082933.3.peg.6675"/>
<dbReference type="InterPro" id="IPR019885">
    <property type="entry name" value="Tscrpt_reg_HTH_AsnC-type_CS"/>
</dbReference>
<dbReference type="InterPro" id="IPR011991">
    <property type="entry name" value="ArsR-like_HTH"/>
</dbReference>
<dbReference type="PANTHER" id="PTHR30154">
    <property type="entry name" value="LEUCINE-RESPONSIVE REGULATORY PROTEIN"/>
    <property type="match status" value="1"/>
</dbReference>
<dbReference type="PRINTS" id="PR00033">
    <property type="entry name" value="HTHASNC"/>
</dbReference>
<evidence type="ECO:0000259" key="4">
    <source>
        <dbReference type="PROSITE" id="PS50956"/>
    </source>
</evidence>
<dbReference type="Pfam" id="PF01037">
    <property type="entry name" value="AsnC_trans_reg"/>
    <property type="match status" value="1"/>
</dbReference>
<dbReference type="Gene3D" id="1.10.10.10">
    <property type="entry name" value="Winged helix-like DNA-binding domain superfamily/Winged helix DNA-binding domain"/>
    <property type="match status" value="1"/>
</dbReference>
<dbReference type="Pfam" id="PF13412">
    <property type="entry name" value="HTH_24"/>
    <property type="match status" value="1"/>
</dbReference>
<dbReference type="PROSITE" id="PS50956">
    <property type="entry name" value="HTH_ASNC_2"/>
    <property type="match status" value="1"/>
</dbReference>
<accession>G6YLK1</accession>
<evidence type="ECO:0000256" key="2">
    <source>
        <dbReference type="ARBA" id="ARBA00023125"/>
    </source>
</evidence>
<keyword evidence="6" id="KW-1185">Reference proteome</keyword>
<dbReference type="InterPro" id="IPR036390">
    <property type="entry name" value="WH_DNA-bd_sf"/>
</dbReference>
<dbReference type="GO" id="GO:0043200">
    <property type="term" value="P:response to amino acid"/>
    <property type="evidence" value="ECO:0007669"/>
    <property type="project" value="TreeGrafter"/>
</dbReference>
<dbReference type="Gene3D" id="3.30.70.920">
    <property type="match status" value="1"/>
</dbReference>
<evidence type="ECO:0000313" key="6">
    <source>
        <dbReference type="Proteomes" id="UP000002949"/>
    </source>
</evidence>
<dbReference type="InterPro" id="IPR019887">
    <property type="entry name" value="Tscrpt_reg_AsnC/Lrp_C"/>
</dbReference>
<dbReference type="InterPro" id="IPR011008">
    <property type="entry name" value="Dimeric_a/b-barrel"/>
</dbReference>
<evidence type="ECO:0000313" key="5">
    <source>
        <dbReference type="EMBL" id="EHH02596.1"/>
    </source>
</evidence>
<evidence type="ECO:0000256" key="1">
    <source>
        <dbReference type="ARBA" id="ARBA00023015"/>
    </source>
</evidence>
<keyword evidence="2" id="KW-0238">DNA-binding</keyword>
<protein>
    <submittedName>
        <fullName evidence="5">AsnC family transcriptional regulator</fullName>
    </submittedName>
</protein>
<dbReference type="STRING" id="1082933.A6B35_24300"/>
<organism evidence="5 6">
    <name type="scientific">Mesorhizobium amorphae CCNWGS0123</name>
    <dbReference type="NCBI Taxonomy" id="1082933"/>
    <lineage>
        <taxon>Bacteria</taxon>
        <taxon>Pseudomonadati</taxon>
        <taxon>Pseudomonadota</taxon>
        <taxon>Alphaproteobacteria</taxon>
        <taxon>Hyphomicrobiales</taxon>
        <taxon>Phyllobacteriaceae</taxon>
        <taxon>Mesorhizobium</taxon>
    </lineage>
</organism>
<dbReference type="SUPFAM" id="SSF46785">
    <property type="entry name" value="Winged helix' DNA-binding domain"/>
    <property type="match status" value="1"/>
</dbReference>
<dbReference type="CDD" id="cd00090">
    <property type="entry name" value="HTH_ARSR"/>
    <property type="match status" value="1"/>
</dbReference>
<name>G6YLK1_9HYPH</name>
<dbReference type="AlphaFoldDB" id="G6YLK1"/>
<dbReference type="SUPFAM" id="SSF54909">
    <property type="entry name" value="Dimeric alpha+beta barrel"/>
    <property type="match status" value="1"/>
</dbReference>
<keyword evidence="3" id="KW-0804">Transcription</keyword>
<evidence type="ECO:0000256" key="3">
    <source>
        <dbReference type="ARBA" id="ARBA00023163"/>
    </source>
</evidence>
<gene>
    <name evidence="5" type="ORF">MEA186_34444</name>
</gene>
<sequence>MVSGSKKWTPMAAAKLDPIDLKILDAIQRDGRITKLALADKVGLSPTPCWMRLRKLEKAGIVSGYHASIAMRAVAPVATVLMEVTLASHRQADFDRFERVIRDIPEIVACWSVGGGVDYMLKVMARDIDAYQRLVDALLEREIGIDRYFTYIVTKTVKDETVVPVADLLPLQA</sequence>
<reference evidence="5 6" key="1">
    <citation type="journal article" date="2012" name="J. Bacteriol.">
        <title>Draft Genome Sequence of Plant Growth-Promoting Rhizobium Mesorhizobium amorphae, Isolated from Zinc-Lead Mine Tailings.</title>
        <authorList>
            <person name="Hao X."/>
            <person name="Lin Y."/>
            <person name="Johnstone L."/>
            <person name="Baltrus D.A."/>
            <person name="Miller S.J."/>
            <person name="Wei G."/>
            <person name="Rensing C."/>
        </authorList>
    </citation>
    <scope>NUCLEOTIDE SEQUENCE [LARGE SCALE GENOMIC DNA]</scope>
    <source>
        <strain evidence="5 6">CCNWGS0123</strain>
    </source>
</reference>
<dbReference type="SMART" id="SM00344">
    <property type="entry name" value="HTH_ASNC"/>
    <property type="match status" value="1"/>
</dbReference>
<dbReference type="eggNOG" id="COG1522">
    <property type="taxonomic scope" value="Bacteria"/>
</dbReference>
<dbReference type="EMBL" id="AGSN01000254">
    <property type="protein sequence ID" value="EHH02596.1"/>
    <property type="molecule type" value="Genomic_DNA"/>
</dbReference>
<dbReference type="Proteomes" id="UP000002949">
    <property type="component" value="Unassembled WGS sequence"/>
</dbReference>
<proteinExistence type="predicted"/>
<dbReference type="InterPro" id="IPR036388">
    <property type="entry name" value="WH-like_DNA-bd_sf"/>
</dbReference>
<dbReference type="PROSITE" id="PS00519">
    <property type="entry name" value="HTH_ASNC_1"/>
    <property type="match status" value="1"/>
</dbReference>
<dbReference type="GO" id="GO:0043565">
    <property type="term" value="F:sequence-specific DNA binding"/>
    <property type="evidence" value="ECO:0007669"/>
    <property type="project" value="InterPro"/>
</dbReference>
<dbReference type="GO" id="GO:0006355">
    <property type="term" value="P:regulation of DNA-templated transcription"/>
    <property type="evidence" value="ECO:0007669"/>
    <property type="project" value="UniProtKB-ARBA"/>
</dbReference>
<dbReference type="PANTHER" id="PTHR30154:SF34">
    <property type="entry name" value="TRANSCRIPTIONAL REGULATOR AZLB"/>
    <property type="match status" value="1"/>
</dbReference>
<dbReference type="InterPro" id="IPR000485">
    <property type="entry name" value="AsnC-type_HTH_dom"/>
</dbReference>